<evidence type="ECO:0000256" key="3">
    <source>
        <dbReference type="RuleBase" id="RU003616"/>
    </source>
</evidence>
<dbReference type="Pfam" id="PF00011">
    <property type="entry name" value="HSP20"/>
    <property type="match status" value="1"/>
</dbReference>
<dbReference type="Gene3D" id="2.60.40.790">
    <property type="match status" value="1"/>
</dbReference>
<comment type="similarity">
    <text evidence="2 3">Belongs to the small heat shock protein (HSP20) family.</text>
</comment>
<dbReference type="InterPro" id="IPR002068">
    <property type="entry name" value="A-crystallin/Hsp20_dom"/>
</dbReference>
<keyword evidence="7" id="KW-1185">Reference proteome</keyword>
<reference evidence="6 7" key="1">
    <citation type="journal article" date="2014" name="BMC Genomics">
        <title>Comparative genome sequencing reveals chemotype-specific gene clusters in the toxigenic black mold Stachybotrys.</title>
        <authorList>
            <person name="Semeiks J."/>
            <person name="Borek D."/>
            <person name="Otwinowski Z."/>
            <person name="Grishin N.V."/>
        </authorList>
    </citation>
    <scope>NUCLEOTIDE SEQUENCE [LARGE SCALE GENOMIC DNA]</scope>
    <source>
        <strain evidence="7">CBS 109288 / IBT 7711</strain>
    </source>
</reference>
<evidence type="ECO:0000313" key="6">
    <source>
        <dbReference type="EMBL" id="KEY73676.1"/>
    </source>
</evidence>
<feature type="domain" description="SHSP" evidence="5">
    <location>
        <begin position="49"/>
        <end position="235"/>
    </location>
</feature>
<evidence type="ECO:0000256" key="2">
    <source>
        <dbReference type="PROSITE-ProRule" id="PRU00285"/>
    </source>
</evidence>
<sequence>MSFFFPRTVYHSTPVFNPLASLLSELQQPRPQYCQRPRESQHRRPAYRVSVRPWEPRFEARETEDSYVIYGELPGLSKEHITVEFPEDRKLVVGGKVERNASAATAPAKPTAQEAAPAAEAVPEDARSRSPFQATVEDDDEDDFEVLSHTSEKSQSEKPQQKKPEPAVQKAESKQQPAERVEDQHSGCTYQEFSRYFTFPTDVNHEFVTADLKDGLLQIVVPKAKKYEPRRILIN</sequence>
<feature type="compositionally biased region" description="Basic and acidic residues" evidence="4">
    <location>
        <begin position="150"/>
        <end position="185"/>
    </location>
</feature>
<protein>
    <recommendedName>
        <fullName evidence="5">SHSP domain-containing protein</fullName>
    </recommendedName>
</protein>
<feature type="region of interest" description="Disordered" evidence="4">
    <location>
        <begin position="101"/>
        <end position="186"/>
    </location>
</feature>
<gene>
    <name evidence="6" type="ORF">S7711_07722</name>
</gene>
<dbReference type="HOGENOM" id="CLU_046737_1_1_1"/>
<dbReference type="PANTHER" id="PTHR11527">
    <property type="entry name" value="HEAT-SHOCK PROTEIN 20 FAMILY MEMBER"/>
    <property type="match status" value="1"/>
</dbReference>
<dbReference type="SUPFAM" id="SSF49764">
    <property type="entry name" value="HSP20-like chaperones"/>
    <property type="match status" value="1"/>
</dbReference>
<dbReference type="PROSITE" id="PS01031">
    <property type="entry name" value="SHSP"/>
    <property type="match status" value="1"/>
</dbReference>
<evidence type="ECO:0000256" key="1">
    <source>
        <dbReference type="ARBA" id="ARBA00023016"/>
    </source>
</evidence>
<evidence type="ECO:0000313" key="7">
    <source>
        <dbReference type="Proteomes" id="UP000028045"/>
    </source>
</evidence>
<evidence type="ECO:0000259" key="5">
    <source>
        <dbReference type="PROSITE" id="PS01031"/>
    </source>
</evidence>
<organism evidence="6 7">
    <name type="scientific">Stachybotrys chartarum (strain CBS 109288 / IBT 7711)</name>
    <name type="common">Toxic black mold</name>
    <name type="synonym">Stilbospora chartarum</name>
    <dbReference type="NCBI Taxonomy" id="1280523"/>
    <lineage>
        <taxon>Eukaryota</taxon>
        <taxon>Fungi</taxon>
        <taxon>Dikarya</taxon>
        <taxon>Ascomycota</taxon>
        <taxon>Pezizomycotina</taxon>
        <taxon>Sordariomycetes</taxon>
        <taxon>Hypocreomycetidae</taxon>
        <taxon>Hypocreales</taxon>
        <taxon>Stachybotryaceae</taxon>
        <taxon>Stachybotrys</taxon>
    </lineage>
</organism>
<dbReference type="AlphaFoldDB" id="A0A084B7Z7"/>
<dbReference type="OrthoDB" id="1431247at2759"/>
<keyword evidence="1" id="KW-0346">Stress response</keyword>
<name>A0A084B7Z7_STACB</name>
<dbReference type="InterPro" id="IPR031107">
    <property type="entry name" value="Small_HSP"/>
</dbReference>
<evidence type="ECO:0000256" key="4">
    <source>
        <dbReference type="SAM" id="MobiDB-lite"/>
    </source>
</evidence>
<feature type="compositionally biased region" description="Low complexity" evidence="4">
    <location>
        <begin position="101"/>
        <end position="121"/>
    </location>
</feature>
<dbReference type="EMBL" id="KL647778">
    <property type="protein sequence ID" value="KEY73676.1"/>
    <property type="molecule type" value="Genomic_DNA"/>
</dbReference>
<proteinExistence type="inferred from homology"/>
<feature type="compositionally biased region" description="Acidic residues" evidence="4">
    <location>
        <begin position="136"/>
        <end position="145"/>
    </location>
</feature>
<accession>A0A084B7Z7</accession>
<dbReference type="CDD" id="cd06464">
    <property type="entry name" value="ACD_sHsps-like"/>
    <property type="match status" value="1"/>
</dbReference>
<dbReference type="Proteomes" id="UP000028045">
    <property type="component" value="Unassembled WGS sequence"/>
</dbReference>
<dbReference type="InterPro" id="IPR008978">
    <property type="entry name" value="HSP20-like_chaperone"/>
</dbReference>